<evidence type="ECO:0000256" key="1">
    <source>
        <dbReference type="SAM" id="Phobius"/>
    </source>
</evidence>
<reference evidence="2 3" key="2">
    <citation type="journal article" date="2019" name="G3 (Bethesda)">
        <title>Hybrid Assembly of the Genome of the Entomopathogenic Nematode Steinernema carpocapsae Identifies the X-Chromosome.</title>
        <authorList>
            <person name="Serra L."/>
            <person name="Macchietto M."/>
            <person name="Macias-Munoz A."/>
            <person name="McGill C.J."/>
            <person name="Rodriguez I.M."/>
            <person name="Rodriguez B."/>
            <person name="Murad R."/>
            <person name="Mortazavi A."/>
        </authorList>
    </citation>
    <scope>NUCLEOTIDE SEQUENCE [LARGE SCALE GENOMIC DNA]</scope>
    <source>
        <strain evidence="2 3">ALL</strain>
    </source>
</reference>
<evidence type="ECO:0000313" key="3">
    <source>
        <dbReference type="Proteomes" id="UP000298663"/>
    </source>
</evidence>
<keyword evidence="3" id="KW-1185">Reference proteome</keyword>
<accession>A0A4U5LR45</accession>
<dbReference type="AlphaFoldDB" id="A0A4U5LR45"/>
<dbReference type="EMBL" id="AZBU02000013">
    <property type="protein sequence ID" value="TKR58454.1"/>
    <property type="molecule type" value="Genomic_DNA"/>
</dbReference>
<proteinExistence type="predicted"/>
<keyword evidence="1" id="KW-0812">Transmembrane</keyword>
<feature type="transmembrane region" description="Helical" evidence="1">
    <location>
        <begin position="84"/>
        <end position="108"/>
    </location>
</feature>
<reference evidence="2 3" key="1">
    <citation type="journal article" date="2015" name="Genome Biol.">
        <title>Comparative genomics of Steinernema reveals deeply conserved gene regulatory networks.</title>
        <authorList>
            <person name="Dillman A.R."/>
            <person name="Macchietto M."/>
            <person name="Porter C.F."/>
            <person name="Rogers A."/>
            <person name="Williams B."/>
            <person name="Antoshechkin I."/>
            <person name="Lee M.M."/>
            <person name="Goodwin Z."/>
            <person name="Lu X."/>
            <person name="Lewis E.E."/>
            <person name="Goodrich-Blair H."/>
            <person name="Stock S.P."/>
            <person name="Adams B.J."/>
            <person name="Sternberg P.W."/>
            <person name="Mortazavi A."/>
        </authorList>
    </citation>
    <scope>NUCLEOTIDE SEQUENCE [LARGE SCALE GENOMIC DNA]</scope>
    <source>
        <strain evidence="2 3">ALL</strain>
    </source>
</reference>
<dbReference type="Proteomes" id="UP000298663">
    <property type="component" value="Unassembled WGS sequence"/>
</dbReference>
<keyword evidence="1" id="KW-0472">Membrane</keyword>
<comment type="caution">
    <text evidence="2">The sequence shown here is derived from an EMBL/GenBank/DDBJ whole genome shotgun (WGS) entry which is preliminary data.</text>
</comment>
<keyword evidence="1" id="KW-1133">Transmembrane helix</keyword>
<name>A0A4U5LR45_STECR</name>
<sequence length="113" mass="13024">MRFTRQPHALFESDACGKMAEDAGRMRLELWEAFRIFRLTIDPVQADQSNGSPLSQRALKAKIRVFSFVPHENRRYYNGNTNDAIRFVALSLARLASVLFLATCYWLLSALFH</sequence>
<gene>
    <name evidence="2" type="ORF">L596_029896</name>
</gene>
<evidence type="ECO:0000313" key="2">
    <source>
        <dbReference type="EMBL" id="TKR58454.1"/>
    </source>
</evidence>
<protein>
    <submittedName>
        <fullName evidence="2">Uncharacterized protein</fullName>
    </submittedName>
</protein>
<organism evidence="2 3">
    <name type="scientific">Steinernema carpocapsae</name>
    <name type="common">Entomopathogenic nematode</name>
    <dbReference type="NCBI Taxonomy" id="34508"/>
    <lineage>
        <taxon>Eukaryota</taxon>
        <taxon>Metazoa</taxon>
        <taxon>Ecdysozoa</taxon>
        <taxon>Nematoda</taxon>
        <taxon>Chromadorea</taxon>
        <taxon>Rhabditida</taxon>
        <taxon>Tylenchina</taxon>
        <taxon>Panagrolaimomorpha</taxon>
        <taxon>Strongyloidoidea</taxon>
        <taxon>Steinernematidae</taxon>
        <taxon>Steinernema</taxon>
    </lineage>
</organism>